<dbReference type="PANTHER" id="PTHR40448:SF1">
    <property type="entry name" value="TWO-COMPONENT SENSOR HISTIDINE KINASE"/>
    <property type="match status" value="1"/>
</dbReference>
<feature type="transmembrane region" description="Helical" evidence="1">
    <location>
        <begin position="158"/>
        <end position="176"/>
    </location>
</feature>
<dbReference type="AlphaFoldDB" id="F6DRV0"/>
<evidence type="ECO:0000313" key="4">
    <source>
        <dbReference type="Proteomes" id="UP000009234"/>
    </source>
</evidence>
<dbReference type="KEGG" id="dru:Desru_1596"/>
<feature type="transmembrane region" description="Helical" evidence="1">
    <location>
        <begin position="56"/>
        <end position="74"/>
    </location>
</feature>
<evidence type="ECO:0000313" key="3">
    <source>
        <dbReference type="EMBL" id="AEG59861.1"/>
    </source>
</evidence>
<name>F6DRV0_DESRL</name>
<keyword evidence="3" id="KW-0067">ATP-binding</keyword>
<dbReference type="SUPFAM" id="SSF55874">
    <property type="entry name" value="ATPase domain of HSP90 chaperone/DNA topoisomerase II/histidine kinase"/>
    <property type="match status" value="1"/>
</dbReference>
<dbReference type="Proteomes" id="UP000009234">
    <property type="component" value="Chromosome"/>
</dbReference>
<dbReference type="GO" id="GO:0042802">
    <property type="term" value="F:identical protein binding"/>
    <property type="evidence" value="ECO:0007669"/>
    <property type="project" value="TreeGrafter"/>
</dbReference>
<evidence type="ECO:0000256" key="1">
    <source>
        <dbReference type="SAM" id="Phobius"/>
    </source>
</evidence>
<sequence length="439" mass="51029">MQLLGLASLIIYDVFVLLYFKKMFPPKRSHWLFYLAAVAINIGIAIPSYLLLDHRFAVYLIMGSIMLAFHLLFYGNWLQILYAGSLYMFSLYSSRGIIFSIYAFVLHTSIKDVLQQETYYITIFALAVLLSILFSLFIRKVIVPDTSARHLLYNKEQLRFVVVYLFIQLVFLTLINDGRFHDEIRQSWLSSLYLISCIISKLWLLVLYHTTKVSELLEYELHTRQLQEQLSRQMRHYQSYRKFTESYRAFRHDYKSMMTSMKTLLYSQEYEKAARMLDDIHDTMQRDVLVHKAYSNNVLLDAILQDAANTCEEKSIRFSAVAHLPENISITDLDIVRIFSNVINNAIEACNKVSGPEPFIEITSSGNPDWATIEVSNSFNELLWKDGELETTKESKDFHGFGLRIIKETIEGLGGLIFIEADQEKRIFKIKLCIPKASP</sequence>
<feature type="domain" description="Sensor histidine kinase NatK-like C-terminal" evidence="2">
    <location>
        <begin position="333"/>
        <end position="431"/>
    </location>
</feature>
<feature type="transmembrane region" description="Helical" evidence="1">
    <location>
        <begin position="6"/>
        <end position="24"/>
    </location>
</feature>
<feature type="transmembrane region" description="Helical" evidence="1">
    <location>
        <begin position="118"/>
        <end position="138"/>
    </location>
</feature>
<keyword evidence="1" id="KW-1133">Transmembrane helix</keyword>
<gene>
    <name evidence="3" type="ordered locus">Desru_1596</name>
</gene>
<keyword evidence="3" id="KW-0547">Nucleotide-binding</keyword>
<reference evidence="3 4" key="2">
    <citation type="journal article" date="2012" name="Stand. Genomic Sci.">
        <title>Complete genome sequence of the sulfate-reducing firmicute Desulfotomaculum ruminis type strain (DL(T)).</title>
        <authorList>
            <person name="Spring S."/>
            <person name="Visser M."/>
            <person name="Lu M."/>
            <person name="Copeland A."/>
            <person name="Lapidus A."/>
            <person name="Lucas S."/>
            <person name="Cheng J.F."/>
            <person name="Han C."/>
            <person name="Tapia R."/>
            <person name="Goodwin L.A."/>
            <person name="Pitluck S."/>
            <person name="Ivanova N."/>
            <person name="Land M."/>
            <person name="Hauser L."/>
            <person name="Larimer F."/>
            <person name="Rohde M."/>
            <person name="Goker M."/>
            <person name="Detter J.C."/>
            <person name="Kyrpides N.C."/>
            <person name="Woyke T."/>
            <person name="Schaap P.J."/>
            <person name="Plugge C.M."/>
            <person name="Muyzer G."/>
            <person name="Kuever J."/>
            <person name="Pereira I.A."/>
            <person name="Parshina S.N."/>
            <person name="Bernier-Latmani R."/>
            <person name="Stams A.J."/>
            <person name="Klenk H.P."/>
        </authorList>
    </citation>
    <scope>NUCLEOTIDE SEQUENCE [LARGE SCALE GENOMIC DNA]</scope>
    <source>
        <strain evidence="4">ATCC 23193 / DSM 2154 / NCIB 8452 / DL</strain>
    </source>
</reference>
<dbReference type="Pfam" id="PF14501">
    <property type="entry name" value="HATPase_c_5"/>
    <property type="match status" value="1"/>
</dbReference>
<keyword evidence="4" id="KW-1185">Reference proteome</keyword>
<dbReference type="PANTHER" id="PTHR40448">
    <property type="entry name" value="TWO-COMPONENT SENSOR HISTIDINE KINASE"/>
    <property type="match status" value="1"/>
</dbReference>
<dbReference type="InterPro" id="IPR036890">
    <property type="entry name" value="HATPase_C_sf"/>
</dbReference>
<dbReference type="OrthoDB" id="1837658at2"/>
<dbReference type="CDD" id="cd16935">
    <property type="entry name" value="HATPase_AgrC-ComD-like"/>
    <property type="match status" value="1"/>
</dbReference>
<feature type="transmembrane region" description="Helical" evidence="1">
    <location>
        <begin position="188"/>
        <end position="208"/>
    </location>
</feature>
<dbReference type="Gene3D" id="3.30.565.10">
    <property type="entry name" value="Histidine kinase-like ATPase, C-terminal domain"/>
    <property type="match status" value="1"/>
</dbReference>
<dbReference type="HOGENOM" id="CLU_020211_12_0_9"/>
<dbReference type="EMBL" id="CP002780">
    <property type="protein sequence ID" value="AEG59861.1"/>
    <property type="molecule type" value="Genomic_DNA"/>
</dbReference>
<feature type="transmembrane region" description="Helical" evidence="1">
    <location>
        <begin position="86"/>
        <end position="106"/>
    </location>
</feature>
<organism evidence="3 4">
    <name type="scientific">Desulforamulus ruminis (strain ATCC 23193 / DSM 2154 / NCIMB 8452 / DL)</name>
    <name type="common">Desulfotomaculum ruminis</name>
    <dbReference type="NCBI Taxonomy" id="696281"/>
    <lineage>
        <taxon>Bacteria</taxon>
        <taxon>Bacillati</taxon>
        <taxon>Bacillota</taxon>
        <taxon>Clostridia</taxon>
        <taxon>Eubacteriales</taxon>
        <taxon>Peptococcaceae</taxon>
        <taxon>Desulforamulus</taxon>
    </lineage>
</organism>
<feature type="transmembrane region" description="Helical" evidence="1">
    <location>
        <begin position="31"/>
        <end position="50"/>
    </location>
</feature>
<keyword evidence="1" id="KW-0812">Transmembrane</keyword>
<dbReference type="InterPro" id="IPR032834">
    <property type="entry name" value="NatK-like_C"/>
</dbReference>
<accession>F6DRV0</accession>
<reference evidence="4" key="1">
    <citation type="submission" date="2011-05" db="EMBL/GenBank/DDBJ databases">
        <title>Complete sequence of Desulfotomaculum ruminis DSM 2154.</title>
        <authorList>
            <person name="Lucas S."/>
            <person name="Copeland A."/>
            <person name="Lapidus A."/>
            <person name="Cheng J.-F."/>
            <person name="Goodwin L."/>
            <person name="Pitluck S."/>
            <person name="Lu M."/>
            <person name="Detter J.C."/>
            <person name="Han C."/>
            <person name="Tapia R."/>
            <person name="Land M."/>
            <person name="Hauser L."/>
            <person name="Kyrpides N."/>
            <person name="Ivanova N."/>
            <person name="Mikhailova N."/>
            <person name="Pagani I."/>
            <person name="Stams A.J.M."/>
            <person name="Plugge C.M."/>
            <person name="Muyzer G."/>
            <person name="Kuever J."/>
            <person name="Parshina S.N."/>
            <person name="Ivanova A.E."/>
            <person name="Nazina T.N."/>
            <person name="Brambilla E."/>
            <person name="Spring S."/>
            <person name="Klenk H.-P."/>
            <person name="Woyke T."/>
        </authorList>
    </citation>
    <scope>NUCLEOTIDE SEQUENCE [LARGE SCALE GENOMIC DNA]</scope>
    <source>
        <strain evidence="4">ATCC 23193 / DSM 2154 / NCIB 8452 / DL</strain>
    </source>
</reference>
<proteinExistence type="predicted"/>
<dbReference type="GO" id="GO:0005524">
    <property type="term" value="F:ATP binding"/>
    <property type="evidence" value="ECO:0007669"/>
    <property type="project" value="UniProtKB-KW"/>
</dbReference>
<evidence type="ECO:0000259" key="2">
    <source>
        <dbReference type="Pfam" id="PF14501"/>
    </source>
</evidence>
<protein>
    <submittedName>
        <fullName evidence="3">ATP-binding region ATPase domain protein</fullName>
    </submittedName>
</protein>
<dbReference type="RefSeq" id="WP_013841628.1">
    <property type="nucleotide sequence ID" value="NC_015589.1"/>
</dbReference>
<keyword evidence="1" id="KW-0472">Membrane</keyword>
<dbReference type="STRING" id="696281.Desru_1596"/>
<dbReference type="eggNOG" id="COG3290">
    <property type="taxonomic scope" value="Bacteria"/>
</dbReference>